<dbReference type="PRINTS" id="PR00800">
    <property type="entry name" value="YHDCRBOXLASE"/>
</dbReference>
<dbReference type="InterPro" id="IPR002129">
    <property type="entry name" value="PyrdxlP-dep_de-COase"/>
</dbReference>
<dbReference type="InterPro" id="IPR015421">
    <property type="entry name" value="PyrdxlP-dep_Trfase_major"/>
</dbReference>
<dbReference type="GO" id="GO:0019752">
    <property type="term" value="P:carboxylic acid metabolic process"/>
    <property type="evidence" value="ECO:0007669"/>
    <property type="project" value="InterPro"/>
</dbReference>
<evidence type="ECO:0000256" key="1">
    <source>
        <dbReference type="ARBA" id="ARBA00001933"/>
    </source>
</evidence>
<dbReference type="Proteomes" id="UP000440578">
    <property type="component" value="Unassembled WGS sequence"/>
</dbReference>
<keyword evidence="8" id="KW-1185">Reference proteome</keyword>
<dbReference type="EMBL" id="VIIS01002022">
    <property type="protein sequence ID" value="KAF0289619.1"/>
    <property type="molecule type" value="Genomic_DNA"/>
</dbReference>
<organism evidence="7 8">
    <name type="scientific">Amphibalanus amphitrite</name>
    <name type="common">Striped barnacle</name>
    <name type="synonym">Balanus amphitrite</name>
    <dbReference type="NCBI Taxonomy" id="1232801"/>
    <lineage>
        <taxon>Eukaryota</taxon>
        <taxon>Metazoa</taxon>
        <taxon>Ecdysozoa</taxon>
        <taxon>Arthropoda</taxon>
        <taxon>Crustacea</taxon>
        <taxon>Multicrustacea</taxon>
        <taxon>Cirripedia</taxon>
        <taxon>Thoracica</taxon>
        <taxon>Thoracicalcarea</taxon>
        <taxon>Balanomorpha</taxon>
        <taxon>Balanoidea</taxon>
        <taxon>Balanidae</taxon>
        <taxon>Amphibalaninae</taxon>
        <taxon>Amphibalanus</taxon>
    </lineage>
</organism>
<evidence type="ECO:0000313" key="8">
    <source>
        <dbReference type="Proteomes" id="UP000440578"/>
    </source>
</evidence>
<dbReference type="InterPro" id="IPR010977">
    <property type="entry name" value="Aromatic_deC"/>
</dbReference>
<dbReference type="AlphaFoldDB" id="A0A6A4V921"/>
<comment type="caution">
    <text evidence="7">The sequence shown here is derived from an EMBL/GenBank/DDBJ whole genome shotgun (WGS) entry which is preliminary data.</text>
</comment>
<keyword evidence="4 6" id="KW-0456">Lyase</keyword>
<protein>
    <submittedName>
        <fullName evidence="7">Aromatic-L-amino-acid decarboxylase</fullName>
    </submittedName>
</protein>
<dbReference type="InterPro" id="IPR021115">
    <property type="entry name" value="Pyridoxal-P_BS"/>
</dbReference>
<comment type="similarity">
    <text evidence="2 6">Belongs to the group II decarboxylase family.</text>
</comment>
<dbReference type="PANTHER" id="PTHR11999:SF60">
    <property type="entry name" value="3,4-DIHYDROXYPHENYLACETALDEHYDE SYNTHASE"/>
    <property type="match status" value="1"/>
</dbReference>
<evidence type="ECO:0000256" key="6">
    <source>
        <dbReference type="RuleBase" id="RU000382"/>
    </source>
</evidence>
<feature type="modified residue" description="N6-(pyridoxal phosphate)lysine" evidence="5">
    <location>
        <position position="303"/>
    </location>
</feature>
<keyword evidence="3 5" id="KW-0663">Pyridoxal phosphate</keyword>
<dbReference type="GO" id="GO:0006584">
    <property type="term" value="P:catecholamine metabolic process"/>
    <property type="evidence" value="ECO:0007669"/>
    <property type="project" value="TreeGrafter"/>
</dbReference>
<dbReference type="GO" id="GO:0004058">
    <property type="term" value="F:aromatic-L-amino-acid decarboxylase activity"/>
    <property type="evidence" value="ECO:0007669"/>
    <property type="project" value="TreeGrafter"/>
</dbReference>
<gene>
    <name evidence="7" type="primary">DDC_0</name>
    <name evidence="7" type="ORF">FJT64_012176</name>
</gene>
<accession>A0A6A4V921</accession>
<proteinExistence type="inferred from homology"/>
<dbReference type="GO" id="GO:0030170">
    <property type="term" value="F:pyridoxal phosphate binding"/>
    <property type="evidence" value="ECO:0007669"/>
    <property type="project" value="InterPro"/>
</dbReference>
<dbReference type="OrthoDB" id="639767at2759"/>
<evidence type="ECO:0000256" key="2">
    <source>
        <dbReference type="ARBA" id="ARBA00009533"/>
    </source>
</evidence>
<dbReference type="Gene3D" id="3.40.640.10">
    <property type="entry name" value="Type I PLP-dependent aspartate aminotransferase-like (Major domain)"/>
    <property type="match status" value="1"/>
</dbReference>
<dbReference type="InterPro" id="IPR015422">
    <property type="entry name" value="PyrdxlP-dep_Trfase_small"/>
</dbReference>
<dbReference type="Gene3D" id="3.90.1150.10">
    <property type="entry name" value="Aspartate Aminotransferase, domain 1"/>
    <property type="match status" value="1"/>
</dbReference>
<dbReference type="GO" id="GO:0005737">
    <property type="term" value="C:cytoplasm"/>
    <property type="evidence" value="ECO:0007669"/>
    <property type="project" value="TreeGrafter"/>
</dbReference>
<evidence type="ECO:0000256" key="4">
    <source>
        <dbReference type="ARBA" id="ARBA00023239"/>
    </source>
</evidence>
<dbReference type="FunFam" id="3.40.640.10:FF:000025">
    <property type="entry name" value="Histidine decarboxylase"/>
    <property type="match status" value="1"/>
</dbReference>
<evidence type="ECO:0000313" key="7">
    <source>
        <dbReference type="EMBL" id="KAF0289619.1"/>
    </source>
</evidence>
<dbReference type="PROSITE" id="PS00392">
    <property type="entry name" value="DDC_GAD_HDC_YDC"/>
    <property type="match status" value="1"/>
</dbReference>
<evidence type="ECO:0000256" key="5">
    <source>
        <dbReference type="PIRSR" id="PIRSR602129-50"/>
    </source>
</evidence>
<evidence type="ECO:0000256" key="3">
    <source>
        <dbReference type="ARBA" id="ARBA00022898"/>
    </source>
</evidence>
<dbReference type="Pfam" id="PF00282">
    <property type="entry name" value="Pyridoxal_deC"/>
    <property type="match status" value="1"/>
</dbReference>
<dbReference type="InterPro" id="IPR015424">
    <property type="entry name" value="PyrdxlP-dep_Trfase"/>
</dbReference>
<dbReference type="PANTHER" id="PTHR11999">
    <property type="entry name" value="GROUP II PYRIDOXAL-5-PHOSPHATE DECARBOXYLASE"/>
    <property type="match status" value="1"/>
</dbReference>
<reference evidence="7 8" key="1">
    <citation type="submission" date="2019-07" db="EMBL/GenBank/DDBJ databases">
        <title>Draft genome assembly of a fouling barnacle, Amphibalanus amphitrite (Darwin, 1854): The first reference genome for Thecostraca.</title>
        <authorList>
            <person name="Kim W."/>
        </authorList>
    </citation>
    <scope>NUCLEOTIDE SEQUENCE [LARGE SCALE GENOMIC DNA]</scope>
    <source>
        <strain evidence="7">SNU_AA5</strain>
        <tissue evidence="7">Soma without cirri and trophi</tissue>
    </source>
</reference>
<sequence length="529" mass="58727">MDDEEFRAAAGDVIDYIIGYQRRIRERAPLPAVTPGYLRHLVPSEAPEQPDSWADVLADMERVIQPGMTHWHSPQFHAFCPLANSPPALLAEMLAHGLSCVGLNWEAAPACLELEMLVLEWVAKLLQLPDEFMTRTGTGGGVITGSATEGVLVTVIAARERALARLRAADPELDETVARGRLVAFTSCQANPAIQRAAATAEVRLRALPADSECSWRGDTLRQAVEEELAAGNVPIYVVATLGTTSTCAFDRLDELGAVCRQHEMWLHVDAAYAGAALICPEYRHLLQCGVQDVTSFSFNAHKWLLVNFDCGLLWVRDASQLAEANRIDAPYLDTAETTLPNFRNWSLALGRRFRALKLWFVLRLYGVSGLQEYIRGHVQLARQFEELVRRDERFELAAPVSMGVVCFRLRGEGNAATAELLRRVSEARRVYMVKTELPTGQLAARFVVVSRVTTDRDIAVSWEEIRRHADAALSGAAADSDRPPAVQPTGHVETCTCTTKRNGFMTDKTVSERWRMLMLLHKVGYRGH</sequence>
<dbReference type="SUPFAM" id="SSF53383">
    <property type="entry name" value="PLP-dependent transferases"/>
    <property type="match status" value="1"/>
</dbReference>
<comment type="cofactor">
    <cofactor evidence="1 5 6">
        <name>pyridoxal 5'-phosphate</name>
        <dbReference type="ChEBI" id="CHEBI:597326"/>
    </cofactor>
</comment>
<dbReference type="Gene3D" id="1.20.1340.10">
    <property type="entry name" value="dopa decarboxylase, N-terminal domain"/>
    <property type="match status" value="1"/>
</dbReference>
<name>A0A6A4V921_AMPAM</name>
<dbReference type="GO" id="GO:0006520">
    <property type="term" value="P:amino acid metabolic process"/>
    <property type="evidence" value="ECO:0007669"/>
    <property type="project" value="InterPro"/>
</dbReference>